<dbReference type="PANTHER" id="PTHR45661">
    <property type="entry name" value="SURFACE ANTIGEN"/>
    <property type="match status" value="1"/>
</dbReference>
<dbReference type="InterPro" id="IPR032675">
    <property type="entry name" value="LRR_dom_sf"/>
</dbReference>
<dbReference type="AlphaFoldDB" id="A0A9D2EK46"/>
<accession>A0A9D2EK46</accession>
<comment type="caution">
    <text evidence="1">The sequence shown here is derived from an EMBL/GenBank/DDBJ whole genome shotgun (WGS) entry which is preliminary data.</text>
</comment>
<dbReference type="Proteomes" id="UP000824049">
    <property type="component" value="Unassembled WGS sequence"/>
</dbReference>
<reference evidence="1" key="2">
    <citation type="submission" date="2021-04" db="EMBL/GenBank/DDBJ databases">
        <authorList>
            <person name="Gilroy R."/>
        </authorList>
    </citation>
    <scope>NUCLEOTIDE SEQUENCE</scope>
    <source>
        <strain evidence="1">CHK179-28034</strain>
    </source>
</reference>
<organism evidence="1 2">
    <name type="scientific">Candidatus Anaerobutyricum stercoris</name>
    <dbReference type="NCBI Taxonomy" id="2838457"/>
    <lineage>
        <taxon>Bacteria</taxon>
        <taxon>Bacillati</taxon>
        <taxon>Bacillota</taxon>
        <taxon>Clostridia</taxon>
        <taxon>Lachnospirales</taxon>
        <taxon>Lachnospiraceae</taxon>
        <taxon>Anaerobutyricum</taxon>
    </lineage>
</organism>
<dbReference type="InterPro" id="IPR053139">
    <property type="entry name" value="Surface_bspA-like"/>
</dbReference>
<dbReference type="InterPro" id="IPR026906">
    <property type="entry name" value="LRR_5"/>
</dbReference>
<dbReference type="SUPFAM" id="SSF52058">
    <property type="entry name" value="L domain-like"/>
    <property type="match status" value="1"/>
</dbReference>
<dbReference type="Gene3D" id="3.80.10.10">
    <property type="entry name" value="Ribonuclease Inhibitor"/>
    <property type="match status" value="2"/>
</dbReference>
<dbReference type="PANTHER" id="PTHR45661:SF3">
    <property type="entry name" value="IG-LIKE DOMAIN-CONTAINING PROTEIN"/>
    <property type="match status" value="1"/>
</dbReference>
<evidence type="ECO:0000313" key="2">
    <source>
        <dbReference type="Proteomes" id="UP000824049"/>
    </source>
</evidence>
<proteinExistence type="predicted"/>
<evidence type="ECO:0000313" key="1">
    <source>
        <dbReference type="EMBL" id="HIZ39178.1"/>
    </source>
</evidence>
<reference evidence="1" key="1">
    <citation type="journal article" date="2021" name="PeerJ">
        <title>Extensive microbial diversity within the chicken gut microbiome revealed by metagenomics and culture.</title>
        <authorList>
            <person name="Gilroy R."/>
            <person name="Ravi A."/>
            <person name="Getino M."/>
            <person name="Pursley I."/>
            <person name="Horton D.L."/>
            <person name="Alikhan N.F."/>
            <person name="Baker D."/>
            <person name="Gharbi K."/>
            <person name="Hall N."/>
            <person name="Watson M."/>
            <person name="Adriaenssens E.M."/>
            <person name="Foster-Nyarko E."/>
            <person name="Jarju S."/>
            <person name="Secka A."/>
            <person name="Antonio M."/>
            <person name="Oren A."/>
            <person name="Chaudhuri R.R."/>
            <person name="La Ragione R."/>
            <person name="Hildebrand F."/>
            <person name="Pallen M.J."/>
        </authorList>
    </citation>
    <scope>NUCLEOTIDE SEQUENCE</scope>
    <source>
        <strain evidence="1">CHK179-28034</strain>
    </source>
</reference>
<gene>
    <name evidence="1" type="ORF">H9968_04510</name>
</gene>
<dbReference type="EMBL" id="DXBR01000045">
    <property type="protein sequence ID" value="HIZ39178.1"/>
    <property type="molecule type" value="Genomic_DNA"/>
</dbReference>
<name>A0A9D2EK46_9FIRM</name>
<dbReference type="Pfam" id="PF13306">
    <property type="entry name" value="LRR_5"/>
    <property type="match status" value="2"/>
</dbReference>
<sequence>MDEMMWEKRLISCMIAMIVVLTMVLSVPGLKIEAADTEITHAVTGGNITFDMSTGTITDCDESVTEAVIPDTIEGVPVVEVGIRAFGSCINLSSVELPDSVTVIEAFAFDNCGSLNSVKMPKNLEKIESWAFWGCGNLSSIEIPDKTRKIGEETFQNCVGLDNIEIPASVTSIGNSAFGYCSGLRSIKVDKNNTAYSSEDGVLFDKEKTTLLCYPIGKKQTVYEIPEGVTKIEDTAFCNCISLRGIGIPESVTGIDEYAFHMCDSLTDVYYGGNKEAWQNITIKDYNVALETAAIHYSSTCPDDVPLPPLPSGNTTVTGDDTEENDMELTVGGDVEFEVPIIFL</sequence>
<protein>
    <submittedName>
        <fullName evidence="1">Leucine-rich repeat domain-containing protein</fullName>
    </submittedName>
</protein>